<dbReference type="OrthoDB" id="5215911at2759"/>
<keyword evidence="3 5" id="KW-1133">Transmembrane helix</keyword>
<dbReference type="Proteomes" id="UP000297777">
    <property type="component" value="Unassembled WGS sequence"/>
</dbReference>
<feature type="transmembrane region" description="Helical" evidence="5">
    <location>
        <begin position="111"/>
        <end position="135"/>
    </location>
</feature>
<feature type="transmembrane region" description="Helical" evidence="5">
    <location>
        <begin position="171"/>
        <end position="191"/>
    </location>
</feature>
<keyword evidence="2 5" id="KW-0812">Transmembrane</keyword>
<comment type="subcellular location">
    <subcellularLocation>
        <location evidence="1">Membrane</location>
        <topology evidence="1">Multi-pass membrane protein</topology>
    </subcellularLocation>
</comment>
<evidence type="ECO:0000313" key="7">
    <source>
        <dbReference type="Proteomes" id="UP000297777"/>
    </source>
</evidence>
<feature type="transmembrane region" description="Helical" evidence="5">
    <location>
        <begin position="437"/>
        <end position="461"/>
    </location>
</feature>
<keyword evidence="7" id="KW-1185">Reference proteome</keyword>
<evidence type="ECO:0000256" key="3">
    <source>
        <dbReference type="ARBA" id="ARBA00022989"/>
    </source>
</evidence>
<evidence type="ECO:0000256" key="2">
    <source>
        <dbReference type="ARBA" id="ARBA00022692"/>
    </source>
</evidence>
<dbReference type="InterPro" id="IPR036259">
    <property type="entry name" value="MFS_trans_sf"/>
</dbReference>
<evidence type="ECO:0000256" key="5">
    <source>
        <dbReference type="SAM" id="Phobius"/>
    </source>
</evidence>
<reference evidence="6 7" key="1">
    <citation type="submission" date="2017-12" db="EMBL/GenBank/DDBJ databases">
        <title>Comparative genomics of Botrytis spp.</title>
        <authorList>
            <person name="Valero-Jimenez C.A."/>
            <person name="Tapia P."/>
            <person name="Veloso J."/>
            <person name="Silva-Moreno E."/>
            <person name="Staats M."/>
            <person name="Valdes J.H."/>
            <person name="Van Kan J.A.L."/>
        </authorList>
    </citation>
    <scope>NUCLEOTIDE SEQUENCE [LARGE SCALE GENOMIC DNA]</scope>
    <source>
        <strain evidence="6 7">Bt9001</strain>
    </source>
</reference>
<organism evidence="6 7">
    <name type="scientific">Botrytis tulipae</name>
    <dbReference type="NCBI Taxonomy" id="87230"/>
    <lineage>
        <taxon>Eukaryota</taxon>
        <taxon>Fungi</taxon>
        <taxon>Dikarya</taxon>
        <taxon>Ascomycota</taxon>
        <taxon>Pezizomycotina</taxon>
        <taxon>Leotiomycetes</taxon>
        <taxon>Helotiales</taxon>
        <taxon>Sclerotiniaceae</taxon>
        <taxon>Botrytis</taxon>
    </lineage>
</organism>
<evidence type="ECO:0008006" key="8">
    <source>
        <dbReference type="Google" id="ProtNLM"/>
    </source>
</evidence>
<feature type="transmembrane region" description="Helical" evidence="5">
    <location>
        <begin position="319"/>
        <end position="341"/>
    </location>
</feature>
<proteinExistence type="predicted"/>
<dbReference type="EMBL" id="PQXH01000059">
    <property type="protein sequence ID" value="TGO14073.1"/>
    <property type="molecule type" value="Genomic_DNA"/>
</dbReference>
<dbReference type="GO" id="GO:0022857">
    <property type="term" value="F:transmembrane transporter activity"/>
    <property type="evidence" value="ECO:0007669"/>
    <property type="project" value="InterPro"/>
</dbReference>
<keyword evidence="4 5" id="KW-0472">Membrane</keyword>
<comment type="caution">
    <text evidence="6">The sequence shown here is derived from an EMBL/GenBank/DDBJ whole genome shotgun (WGS) entry which is preliminary data.</text>
</comment>
<protein>
    <recommendedName>
        <fullName evidence="8">Major facilitator superfamily (MFS) profile domain-containing protein</fullName>
    </recommendedName>
</protein>
<dbReference type="AlphaFoldDB" id="A0A4Z1EUE4"/>
<dbReference type="PANTHER" id="PTHR23502">
    <property type="entry name" value="MAJOR FACILITATOR SUPERFAMILY"/>
    <property type="match status" value="1"/>
</dbReference>
<dbReference type="InterPro" id="IPR011701">
    <property type="entry name" value="MFS"/>
</dbReference>
<dbReference type="PANTHER" id="PTHR23502:SF178">
    <property type="entry name" value="TRANSPORTER, PUTATIVE (AFU_ORTHOLOGUE AFUA_2G02040)-RELATED"/>
    <property type="match status" value="1"/>
</dbReference>
<dbReference type="Gene3D" id="1.20.1250.20">
    <property type="entry name" value="MFS general substrate transporter like domains"/>
    <property type="match status" value="1"/>
</dbReference>
<dbReference type="Pfam" id="PF07690">
    <property type="entry name" value="MFS_1"/>
    <property type="match status" value="1"/>
</dbReference>
<feature type="transmembrane region" description="Helical" evidence="5">
    <location>
        <begin position="142"/>
        <end position="159"/>
    </location>
</feature>
<feature type="transmembrane region" description="Helical" evidence="5">
    <location>
        <begin position="82"/>
        <end position="99"/>
    </location>
</feature>
<dbReference type="SUPFAM" id="SSF103473">
    <property type="entry name" value="MFS general substrate transporter"/>
    <property type="match status" value="1"/>
</dbReference>
<gene>
    <name evidence="6" type="ORF">BTUL_0059g00610</name>
</gene>
<evidence type="ECO:0000256" key="1">
    <source>
        <dbReference type="ARBA" id="ARBA00004141"/>
    </source>
</evidence>
<evidence type="ECO:0000313" key="6">
    <source>
        <dbReference type="EMBL" id="TGO14073.1"/>
    </source>
</evidence>
<name>A0A4Z1EUE4_9HELO</name>
<evidence type="ECO:0000256" key="4">
    <source>
        <dbReference type="ARBA" id="ARBA00023136"/>
    </source>
</evidence>
<feature type="transmembrane region" description="Helical" evidence="5">
    <location>
        <begin position="403"/>
        <end position="425"/>
    </location>
</feature>
<accession>A0A4Z1EUE4</accession>
<dbReference type="GO" id="GO:0005886">
    <property type="term" value="C:plasma membrane"/>
    <property type="evidence" value="ECO:0007669"/>
    <property type="project" value="TreeGrafter"/>
</dbReference>
<sequence length="486" mass="53323">MSQGTIEDVPGTEYLIDGNHLTISLPFQSLTEYIVDHSVVSHSGGVSSNIVMIPRPTTCSGDPLGFCNILWIPAAKRLGNRFVFLTTTLICICAGIWLGKFQGTGEWMGAMILNGLGTSAYQAAIQLSIFNMFFVHERGRMLAVYLFGQQLGSILGLISRGSIADGPGWRWSQYIVGIIDGVVFSLLFFSLEERTFPRFLFASTGTERNRTVVATTSGTGKEDLEMSNTRLSHGSTSAELPSSFFPRRTYLKILTLWVYLSDDTTTYWDYFKRPFFLWSFPTAVIPGFIFAFGCTAGIVSFNTVSEIFSSDPYDFSSTTVGFICFATLIGSTIGYFTGVLSDHIVVFLARRNKGVKEPEMRLWTLTASFTQASWVAVSIGLGALNAQQVSACTIATAYAMECFPGLAGELVVILAMCSSMVNFAISYSVQPFINATGYGWAFFFFGMCVLASISGGVLLVANGNNWRRKCAPRYRQYINETAIPVS</sequence>
<feature type="transmembrane region" description="Helical" evidence="5">
    <location>
        <begin position="275"/>
        <end position="299"/>
    </location>
</feature>